<keyword evidence="3" id="KW-1185">Reference proteome</keyword>
<keyword evidence="1" id="KW-0812">Transmembrane</keyword>
<accession>A0A7W6H638</accession>
<protein>
    <submittedName>
        <fullName evidence="2">ABC-type branched-subunit amino acid transport system permease subunit</fullName>
    </submittedName>
</protein>
<dbReference type="PANTHER" id="PTHR30482:SF10">
    <property type="entry name" value="HIGH-AFFINITY BRANCHED-CHAIN AMINO ACID TRANSPORT PROTEIN BRAE"/>
    <property type="match status" value="1"/>
</dbReference>
<dbReference type="PANTHER" id="PTHR30482">
    <property type="entry name" value="HIGH-AFFINITY BRANCHED-CHAIN AMINO ACID TRANSPORT SYSTEM PERMEASE"/>
    <property type="match status" value="1"/>
</dbReference>
<name>A0A7W6H638_9HYPH</name>
<feature type="transmembrane region" description="Helical" evidence="1">
    <location>
        <begin position="116"/>
        <end position="137"/>
    </location>
</feature>
<sequence>MTVAVVVGGMGSLVGAVVGGFVIGIIVTMLQAYLPPDLSAFRDAFAFVILSCSCDPPAWCPRAPRSNASDRRTAPMRDLVSRHQTPTILVAAIVALALLGVLAGKETIEVTLTEMFIRLIVVVGLSVFIGNSGIISFGHVGFMRIGAYAPAWATAEPSFK</sequence>
<dbReference type="GO" id="GO:0015658">
    <property type="term" value="F:branched-chain amino acid transmembrane transporter activity"/>
    <property type="evidence" value="ECO:0007669"/>
    <property type="project" value="InterPro"/>
</dbReference>
<keyword evidence="1" id="KW-0472">Membrane</keyword>
<comment type="caution">
    <text evidence="2">The sequence shown here is derived from an EMBL/GenBank/DDBJ whole genome shotgun (WGS) entry which is preliminary data.</text>
</comment>
<proteinExistence type="predicted"/>
<dbReference type="EMBL" id="JACIEK010000008">
    <property type="protein sequence ID" value="MBB3999241.1"/>
    <property type="molecule type" value="Genomic_DNA"/>
</dbReference>
<keyword evidence="1" id="KW-1133">Transmembrane helix</keyword>
<dbReference type="Proteomes" id="UP000542776">
    <property type="component" value="Unassembled WGS sequence"/>
</dbReference>
<dbReference type="GO" id="GO:0005886">
    <property type="term" value="C:plasma membrane"/>
    <property type="evidence" value="ECO:0007669"/>
    <property type="project" value="TreeGrafter"/>
</dbReference>
<organism evidence="2 3">
    <name type="scientific">Aureimonas pseudogalii</name>
    <dbReference type="NCBI Taxonomy" id="1744844"/>
    <lineage>
        <taxon>Bacteria</taxon>
        <taxon>Pseudomonadati</taxon>
        <taxon>Pseudomonadota</taxon>
        <taxon>Alphaproteobacteria</taxon>
        <taxon>Hyphomicrobiales</taxon>
        <taxon>Aurantimonadaceae</taxon>
        <taxon>Aureimonas</taxon>
    </lineage>
</organism>
<evidence type="ECO:0000256" key="1">
    <source>
        <dbReference type="SAM" id="Phobius"/>
    </source>
</evidence>
<dbReference type="AlphaFoldDB" id="A0A7W6H638"/>
<evidence type="ECO:0000313" key="3">
    <source>
        <dbReference type="Proteomes" id="UP000542776"/>
    </source>
</evidence>
<dbReference type="RefSeq" id="WP_246393181.1">
    <property type="nucleotide sequence ID" value="NZ_JACIEK010000008.1"/>
</dbReference>
<dbReference type="InterPro" id="IPR043428">
    <property type="entry name" value="LivM-like"/>
</dbReference>
<gene>
    <name evidence="2" type="ORF">GGR04_003100</name>
</gene>
<reference evidence="2 3" key="1">
    <citation type="submission" date="2020-08" db="EMBL/GenBank/DDBJ databases">
        <title>Genomic Encyclopedia of Type Strains, Phase IV (KMG-IV): sequencing the most valuable type-strain genomes for metagenomic binning, comparative biology and taxonomic classification.</title>
        <authorList>
            <person name="Goeker M."/>
        </authorList>
    </citation>
    <scope>NUCLEOTIDE SEQUENCE [LARGE SCALE GENOMIC DNA]</scope>
    <source>
        <strain evidence="2 3">DSM 102238</strain>
    </source>
</reference>
<feature type="transmembrane region" description="Helical" evidence="1">
    <location>
        <begin position="86"/>
        <end position="104"/>
    </location>
</feature>
<feature type="transmembrane region" description="Helical" evidence="1">
    <location>
        <begin position="12"/>
        <end position="34"/>
    </location>
</feature>
<evidence type="ECO:0000313" key="2">
    <source>
        <dbReference type="EMBL" id="MBB3999241.1"/>
    </source>
</evidence>